<comment type="caution">
    <text evidence="2">The sequence shown here is derived from an EMBL/GenBank/DDBJ whole genome shotgun (WGS) entry which is preliminary data.</text>
</comment>
<keyword evidence="1" id="KW-0812">Transmembrane</keyword>
<dbReference type="OrthoDB" id="7714635at2"/>
<feature type="transmembrane region" description="Helical" evidence="1">
    <location>
        <begin position="206"/>
        <end position="228"/>
    </location>
</feature>
<dbReference type="Proteomes" id="UP000598997">
    <property type="component" value="Unassembled WGS sequence"/>
</dbReference>
<accession>A0A916Y536</accession>
<dbReference type="EMBL" id="BMIO01000001">
    <property type="protein sequence ID" value="GGD30893.1"/>
    <property type="molecule type" value="Genomic_DNA"/>
</dbReference>
<evidence type="ECO:0000256" key="1">
    <source>
        <dbReference type="SAM" id="Phobius"/>
    </source>
</evidence>
<feature type="transmembrane region" description="Helical" evidence="1">
    <location>
        <begin position="119"/>
        <end position="138"/>
    </location>
</feature>
<evidence type="ECO:0000313" key="3">
    <source>
        <dbReference type="Proteomes" id="UP000598997"/>
    </source>
</evidence>
<organism evidence="2 3">
    <name type="scientific">Croceicoccus pelagius</name>
    <dbReference type="NCBI Taxonomy" id="1703341"/>
    <lineage>
        <taxon>Bacteria</taxon>
        <taxon>Pseudomonadati</taxon>
        <taxon>Pseudomonadota</taxon>
        <taxon>Alphaproteobacteria</taxon>
        <taxon>Sphingomonadales</taxon>
        <taxon>Erythrobacteraceae</taxon>
        <taxon>Croceicoccus</taxon>
    </lineage>
</organism>
<feature type="transmembrane region" description="Helical" evidence="1">
    <location>
        <begin position="269"/>
        <end position="285"/>
    </location>
</feature>
<feature type="transmembrane region" description="Helical" evidence="1">
    <location>
        <begin position="315"/>
        <end position="336"/>
    </location>
</feature>
<evidence type="ECO:0000313" key="2">
    <source>
        <dbReference type="EMBL" id="GGD30893.1"/>
    </source>
</evidence>
<keyword evidence="3" id="KW-1185">Reference proteome</keyword>
<feature type="transmembrane region" description="Helical" evidence="1">
    <location>
        <begin position="20"/>
        <end position="42"/>
    </location>
</feature>
<dbReference type="AlphaFoldDB" id="A0A916Y536"/>
<feature type="transmembrane region" description="Helical" evidence="1">
    <location>
        <begin position="166"/>
        <end position="194"/>
    </location>
</feature>
<sequence>MPAQPVAAAPPLRGSAAGSTWPLIAILALVALQVAMIFTRAINWDEFFHFSQIVRYAGGEKVSLLQSPFLPLFSWVPGTTELATSDIRVIRMMMVPCEIAILFAVYGCARAFVPRPQALLTLLAYAGAGYVLTNMLVLRADPLATALGMGALWVVLARPLRLGWLLLSAALLVLALACTIKSVFYGFPILGALMWRHAEIARPLRLAIFGALGAALVGGALFLALPLAETGLLAKAAPLQRLALASLDRMFGAGFFPEGGYLLSQLGKAPYVPIAIGVGLWQWFAREKAWEARVGIVLLLVPFLTAAIYRNSYPYNFVFTLAPAMPVIALGLAWFVERYGMKLVMIVIGASIGLVLLNEDRQPAKNQIALERGAYEIFAEPVTYIDNNGMIGRFDRAVPTFSTGWGLAGYYAQGKPRYKRAMETHVVPMVIANSATLAHALLDMPSEEVLLPEDVAALRENYIPHWSGIFVAGKTVEAGQGAEAIDVLVPGPYTVEGAETVIDGEPAAVGDVVTLERGSHTVGRDASTQVVLRWGDHLPVPAMPGPEGAMFTQY</sequence>
<feature type="transmembrane region" description="Helical" evidence="1">
    <location>
        <begin position="95"/>
        <end position="113"/>
    </location>
</feature>
<gene>
    <name evidence="2" type="ORF">GCM10010989_01270</name>
</gene>
<proteinExistence type="predicted"/>
<reference evidence="2 3" key="1">
    <citation type="journal article" date="2014" name="Int. J. Syst. Evol. Microbiol.">
        <title>Complete genome sequence of Corynebacterium casei LMG S-19264T (=DSM 44701T), isolated from a smear-ripened cheese.</title>
        <authorList>
            <consortium name="US DOE Joint Genome Institute (JGI-PGF)"/>
            <person name="Walter F."/>
            <person name="Albersmeier A."/>
            <person name="Kalinowski J."/>
            <person name="Ruckert C."/>
        </authorList>
    </citation>
    <scope>NUCLEOTIDE SEQUENCE [LARGE SCALE GENOMIC DNA]</scope>
    <source>
        <strain evidence="2 3">CGMCC 1.15358</strain>
    </source>
</reference>
<keyword evidence="1" id="KW-1133">Transmembrane helix</keyword>
<name>A0A916Y536_9SPHN</name>
<keyword evidence="1" id="KW-0472">Membrane</keyword>
<protein>
    <submittedName>
        <fullName evidence="2">Uncharacterized protein</fullName>
    </submittedName>
</protein>
<feature type="transmembrane region" description="Helical" evidence="1">
    <location>
        <begin position="292"/>
        <end position="309"/>
    </location>
</feature>
<dbReference type="RefSeq" id="WP_156521785.1">
    <property type="nucleotide sequence ID" value="NZ_BMIO01000001.1"/>
</dbReference>